<sequence>MRAWLGAALAVVLCIALSGCMYPNEMKKQNQVASGEYLLLVQNAIDQYKAKTSVLPIKNSDETTPLYEKYPIDFSKLKGRYLSEIPANAFENGGTAIYVLVDAETKPTVKMMDLTSFQQTVELQKRVDEYKSKYGGQLPLGDTVSQGFHYIDFGKLKIKPEQVRSMYSPQVFLPFLVHDSGHVAIDYAPEIMRIIDKQQLQGKLDASQDLRELLVKNSNFVPSRSYAYRWQNNTPVPITAP</sequence>
<dbReference type="PROSITE" id="PS51257">
    <property type="entry name" value="PROKAR_LIPOPROTEIN"/>
    <property type="match status" value="1"/>
</dbReference>
<protein>
    <recommendedName>
        <fullName evidence="3">DUF3939 domain-containing protein</fullName>
    </recommendedName>
</protein>
<dbReference type="Proteomes" id="UP001527882">
    <property type="component" value="Unassembled WGS sequence"/>
</dbReference>
<dbReference type="EMBL" id="JAQAGZ010000006">
    <property type="protein sequence ID" value="MCZ8512931.1"/>
    <property type="molecule type" value="Genomic_DNA"/>
</dbReference>
<name>A0ABT4Q810_9BACL</name>
<evidence type="ECO:0000313" key="2">
    <source>
        <dbReference type="Proteomes" id="UP001527882"/>
    </source>
</evidence>
<comment type="caution">
    <text evidence="1">The sequence shown here is derived from an EMBL/GenBank/DDBJ whole genome shotgun (WGS) entry which is preliminary data.</text>
</comment>
<evidence type="ECO:0000313" key="1">
    <source>
        <dbReference type="EMBL" id="MCZ8512931.1"/>
    </source>
</evidence>
<reference evidence="1 2" key="1">
    <citation type="submission" date="2022-12" db="EMBL/GenBank/DDBJ databases">
        <title>Draft genome sequence of Paenibacillus sp. dW9.</title>
        <authorList>
            <person name="Choi E.-W."/>
            <person name="Kim D.-U."/>
        </authorList>
    </citation>
    <scope>NUCLEOTIDE SEQUENCE [LARGE SCALE GENOMIC DNA]</scope>
    <source>
        <strain evidence="2">dW9</strain>
    </source>
</reference>
<gene>
    <name evidence="1" type="ORF">O9H85_10970</name>
</gene>
<proteinExistence type="predicted"/>
<keyword evidence="2" id="KW-1185">Reference proteome</keyword>
<evidence type="ECO:0008006" key="3">
    <source>
        <dbReference type="Google" id="ProtNLM"/>
    </source>
</evidence>
<organism evidence="1 2">
    <name type="scientific">Paenibacillus gyeongsangnamensis</name>
    <dbReference type="NCBI Taxonomy" id="3388067"/>
    <lineage>
        <taxon>Bacteria</taxon>
        <taxon>Bacillati</taxon>
        <taxon>Bacillota</taxon>
        <taxon>Bacilli</taxon>
        <taxon>Bacillales</taxon>
        <taxon>Paenibacillaceae</taxon>
        <taxon>Paenibacillus</taxon>
    </lineage>
</organism>
<accession>A0ABT4Q810</accession>
<dbReference type="RefSeq" id="WP_269881390.1">
    <property type="nucleotide sequence ID" value="NZ_JAQAGZ010000006.1"/>
</dbReference>